<gene>
    <name evidence="1" type="ORF">RFF62_08835</name>
</gene>
<dbReference type="RefSeq" id="WP_308937902.1">
    <property type="nucleotide sequence ID" value="NZ_JAVIBP010000031.1"/>
</dbReference>
<dbReference type="Proteomes" id="UP001228446">
    <property type="component" value="Unassembled WGS sequence"/>
</dbReference>
<keyword evidence="2" id="KW-1185">Reference proteome</keyword>
<name>A0ABU1B4V4_9STRE</name>
<proteinExistence type="predicted"/>
<accession>A0ABU1B4V4</accession>
<sequence>MVMGIGLMISHVSGRDIADYDVTIPRFGAITTGRVYKENSSNGVNRNYAIGGNKRMMTSIRLTRTGGDITPSLQMSSGSRIILRYNGGGGAYAGSTTTLALATPLTTVVRVQAQGSWSPDEW</sequence>
<evidence type="ECO:0000313" key="2">
    <source>
        <dbReference type="Proteomes" id="UP001228446"/>
    </source>
</evidence>
<protein>
    <submittedName>
        <fullName evidence="1">Uncharacterized protein</fullName>
    </submittedName>
</protein>
<evidence type="ECO:0000313" key="1">
    <source>
        <dbReference type="EMBL" id="MDQ8833868.1"/>
    </source>
</evidence>
<reference evidence="1 2" key="1">
    <citation type="submission" date="2023-08" db="EMBL/GenBank/DDBJ databases">
        <title>Streptococcus ruminantium-associated sheep mastitis outbreak detected in Italy is distinct from bovine isolates.</title>
        <authorList>
            <person name="Rosa M.N."/>
            <person name="Vezina B."/>
            <person name="Tola S."/>
        </authorList>
    </citation>
    <scope>NUCLEOTIDE SEQUENCE [LARGE SCALE GENOMIC DNA]</scope>
    <source>
        <strain evidence="1 2">OM6730</strain>
    </source>
</reference>
<dbReference type="EMBL" id="JAVIBX010000041">
    <property type="protein sequence ID" value="MDQ8833868.1"/>
    <property type="molecule type" value="Genomic_DNA"/>
</dbReference>
<organism evidence="1 2">
    <name type="scientific">Streptococcus ruminantium</name>
    <dbReference type="NCBI Taxonomy" id="1917441"/>
    <lineage>
        <taxon>Bacteria</taxon>
        <taxon>Bacillati</taxon>
        <taxon>Bacillota</taxon>
        <taxon>Bacilli</taxon>
        <taxon>Lactobacillales</taxon>
        <taxon>Streptococcaceae</taxon>
        <taxon>Streptococcus</taxon>
    </lineage>
</organism>
<comment type="caution">
    <text evidence="1">The sequence shown here is derived from an EMBL/GenBank/DDBJ whole genome shotgun (WGS) entry which is preliminary data.</text>
</comment>